<evidence type="ECO:0000313" key="6">
    <source>
        <dbReference type="Proteomes" id="UP000002279"/>
    </source>
</evidence>
<evidence type="ECO:0000259" key="4">
    <source>
        <dbReference type="PROSITE" id="PS51465"/>
    </source>
</evidence>
<protein>
    <recommendedName>
        <fullName evidence="4">Kazal-like domain-containing protein</fullName>
    </recommendedName>
</protein>
<accession>A0A6I8NY45</accession>
<name>A0A6I8NY45_ORNAN</name>
<dbReference type="PROSITE" id="PS51465">
    <property type="entry name" value="KAZAL_2"/>
    <property type="match status" value="2"/>
</dbReference>
<dbReference type="Ensembl" id="ENSOANT00000060538.1">
    <property type="protein sequence ID" value="ENSOANP00000046278.1"/>
    <property type="gene ID" value="ENSOANG00000048041.1"/>
</dbReference>
<comment type="subcellular location">
    <subcellularLocation>
        <location evidence="1">Secreted</location>
    </subcellularLocation>
</comment>
<dbReference type="GO" id="GO:0005576">
    <property type="term" value="C:extracellular region"/>
    <property type="evidence" value="ECO:0007669"/>
    <property type="project" value="UniProtKB-SubCell"/>
</dbReference>
<evidence type="ECO:0000256" key="3">
    <source>
        <dbReference type="ARBA" id="ARBA00023157"/>
    </source>
</evidence>
<dbReference type="CDD" id="cd00104">
    <property type="entry name" value="KAZAL_FS"/>
    <property type="match status" value="1"/>
</dbReference>
<dbReference type="AlphaFoldDB" id="A0A6I8NY45"/>
<dbReference type="Bgee" id="ENSOANG00000048041">
    <property type="expression patterns" value="Expressed in cerebellum"/>
</dbReference>
<dbReference type="GeneTree" id="ENSGT01150000290028"/>
<dbReference type="Proteomes" id="UP000002279">
    <property type="component" value="Chromosome X1"/>
</dbReference>
<proteinExistence type="predicted"/>
<dbReference type="InterPro" id="IPR002350">
    <property type="entry name" value="Kazal_dom"/>
</dbReference>
<evidence type="ECO:0000313" key="5">
    <source>
        <dbReference type="Ensembl" id="ENSOANP00000046278.1"/>
    </source>
</evidence>
<reference evidence="5" key="2">
    <citation type="submission" date="2025-08" db="UniProtKB">
        <authorList>
            <consortium name="Ensembl"/>
        </authorList>
    </citation>
    <scope>IDENTIFICATION</scope>
    <source>
        <strain evidence="5">Glennie</strain>
    </source>
</reference>
<dbReference type="PROSITE" id="PS00282">
    <property type="entry name" value="KAZAL_1"/>
    <property type="match status" value="1"/>
</dbReference>
<evidence type="ECO:0000256" key="1">
    <source>
        <dbReference type="ARBA" id="ARBA00004613"/>
    </source>
</evidence>
<sequence>APPPLPSHPHSTVDCSRYPSGEEGKPIPCPRHLSPVCGSNNQTYSNECLLSGLLTQIKGLNSRGPKRNWTFLQIDCQEIKPFCTLEYFPICGSDGKNYGNICAFCNSFRGSVDLAPGCSCFSPYASVGTLG</sequence>
<dbReference type="OMA" id="YSAICTM"/>
<dbReference type="InterPro" id="IPR050159">
    <property type="entry name" value="Kazal-type_SerProtInhib"/>
</dbReference>
<dbReference type="PANTHER" id="PTHR47499">
    <property type="entry name" value="SERINE PROTEASE INHIBITOR KAZAL-TYPE 7 SPINK7"/>
    <property type="match status" value="1"/>
</dbReference>
<evidence type="ECO:0000256" key="2">
    <source>
        <dbReference type="ARBA" id="ARBA00022525"/>
    </source>
</evidence>
<dbReference type="Pfam" id="PF00050">
    <property type="entry name" value="Kazal_1"/>
    <property type="match status" value="2"/>
</dbReference>
<dbReference type="InterPro" id="IPR036058">
    <property type="entry name" value="Kazal_dom_sf"/>
</dbReference>
<keyword evidence="6" id="KW-1185">Reference proteome</keyword>
<keyword evidence="3" id="KW-1015">Disulfide bond</keyword>
<reference evidence="5 6" key="1">
    <citation type="journal article" date="2008" name="Nature">
        <title>Genome analysis of the platypus reveals unique signatures of evolution.</title>
        <authorList>
            <person name="Warren W.C."/>
            <person name="Hillier L.W."/>
            <person name="Marshall Graves J.A."/>
            <person name="Birney E."/>
            <person name="Ponting C.P."/>
            <person name="Grutzner F."/>
            <person name="Belov K."/>
            <person name="Miller W."/>
            <person name="Clarke L."/>
            <person name="Chinwalla A.T."/>
            <person name="Yang S.P."/>
            <person name="Heger A."/>
            <person name="Locke D.P."/>
            <person name="Miethke P."/>
            <person name="Waters P.D."/>
            <person name="Veyrunes F."/>
            <person name="Fulton L."/>
            <person name="Fulton B."/>
            <person name="Graves T."/>
            <person name="Wallis J."/>
            <person name="Puente X.S."/>
            <person name="Lopez-Otin C."/>
            <person name="Ordonez G.R."/>
            <person name="Eichler E.E."/>
            <person name="Chen L."/>
            <person name="Cheng Z."/>
            <person name="Deakin J.E."/>
            <person name="Alsop A."/>
            <person name="Thompson K."/>
            <person name="Kirby P."/>
            <person name="Papenfuss A.T."/>
            <person name="Wakefield M.J."/>
            <person name="Olender T."/>
            <person name="Lancet D."/>
            <person name="Huttley G.A."/>
            <person name="Smit A.F."/>
            <person name="Pask A."/>
            <person name="Temple-Smith P."/>
            <person name="Batzer M.A."/>
            <person name="Walker J.A."/>
            <person name="Konkel M.K."/>
            <person name="Harris R.S."/>
            <person name="Whittington C.M."/>
            <person name="Wong E.S."/>
            <person name="Gemmell N.J."/>
            <person name="Buschiazzo E."/>
            <person name="Vargas Jentzsch I.M."/>
            <person name="Merkel A."/>
            <person name="Schmitz J."/>
            <person name="Zemann A."/>
            <person name="Churakov G."/>
            <person name="Kriegs J.O."/>
            <person name="Brosius J."/>
            <person name="Murchison E.P."/>
            <person name="Sachidanandam R."/>
            <person name="Smith C."/>
            <person name="Hannon G.J."/>
            <person name="Tsend-Ayush E."/>
            <person name="McMillan D."/>
            <person name="Attenborough R."/>
            <person name="Rens W."/>
            <person name="Ferguson-Smith M."/>
            <person name="Lefevre C.M."/>
            <person name="Sharp J.A."/>
            <person name="Nicholas K.R."/>
            <person name="Ray D.A."/>
            <person name="Kube M."/>
            <person name="Reinhardt R."/>
            <person name="Pringle T.H."/>
            <person name="Taylor J."/>
            <person name="Jones R.C."/>
            <person name="Nixon B."/>
            <person name="Dacheux J.L."/>
            <person name="Niwa H."/>
            <person name="Sekita Y."/>
            <person name="Huang X."/>
            <person name="Stark A."/>
            <person name="Kheradpour P."/>
            <person name="Kellis M."/>
            <person name="Flicek P."/>
            <person name="Chen Y."/>
            <person name="Webber C."/>
            <person name="Hardison R."/>
            <person name="Nelson J."/>
            <person name="Hallsworth-Pepin K."/>
            <person name="Delehaunty K."/>
            <person name="Markovic C."/>
            <person name="Minx P."/>
            <person name="Feng Y."/>
            <person name="Kremitzki C."/>
            <person name="Mitreva M."/>
            <person name="Glasscock J."/>
            <person name="Wylie T."/>
            <person name="Wohldmann P."/>
            <person name="Thiru P."/>
            <person name="Nhan M.N."/>
            <person name="Pohl C.S."/>
            <person name="Smith S.M."/>
            <person name="Hou S."/>
            <person name="Nefedov M."/>
            <person name="de Jong P.J."/>
            <person name="Renfree M.B."/>
            <person name="Mardis E.R."/>
            <person name="Wilson R.K."/>
        </authorList>
    </citation>
    <scope>NUCLEOTIDE SEQUENCE [LARGE SCALE GENOMIC DNA]</scope>
    <source>
        <strain evidence="5 6">Glennie</strain>
    </source>
</reference>
<dbReference type="InParanoid" id="A0A6I8NY45"/>
<dbReference type="SMART" id="SM00280">
    <property type="entry name" value="KAZAL"/>
    <property type="match status" value="2"/>
</dbReference>
<feature type="domain" description="Kazal-like" evidence="4">
    <location>
        <begin position="9"/>
        <end position="68"/>
    </location>
</feature>
<keyword evidence="2" id="KW-0964">Secreted</keyword>
<organism evidence="5 6">
    <name type="scientific">Ornithorhynchus anatinus</name>
    <name type="common">Duckbill platypus</name>
    <dbReference type="NCBI Taxonomy" id="9258"/>
    <lineage>
        <taxon>Eukaryota</taxon>
        <taxon>Metazoa</taxon>
        <taxon>Chordata</taxon>
        <taxon>Craniata</taxon>
        <taxon>Vertebrata</taxon>
        <taxon>Euteleostomi</taxon>
        <taxon>Mammalia</taxon>
        <taxon>Monotremata</taxon>
        <taxon>Ornithorhynchidae</taxon>
        <taxon>Ornithorhynchus</taxon>
    </lineage>
</organism>
<feature type="domain" description="Kazal-like" evidence="4">
    <location>
        <begin position="70"/>
        <end position="122"/>
    </location>
</feature>
<dbReference type="PANTHER" id="PTHR47499:SF1">
    <property type="entry name" value="SERINE PROTEASE INHIBITOR KAZAL-TYPE 7"/>
    <property type="match status" value="1"/>
</dbReference>
<dbReference type="Gene3D" id="3.30.60.30">
    <property type="match status" value="2"/>
</dbReference>
<dbReference type="SUPFAM" id="SSF100895">
    <property type="entry name" value="Kazal-type serine protease inhibitors"/>
    <property type="match status" value="2"/>
</dbReference>
<reference evidence="5" key="3">
    <citation type="submission" date="2025-09" db="UniProtKB">
        <authorList>
            <consortium name="Ensembl"/>
        </authorList>
    </citation>
    <scope>IDENTIFICATION</scope>
    <source>
        <strain evidence="5">Glennie</strain>
    </source>
</reference>